<dbReference type="InterPro" id="IPR001387">
    <property type="entry name" value="Cro/C1-type_HTH"/>
</dbReference>
<gene>
    <name evidence="2" type="ORF">DK873_07985</name>
</gene>
<reference evidence="2 3" key="1">
    <citation type="submission" date="2018-05" db="EMBL/GenBank/DDBJ databases">
        <title>Reference genomes for bee gut microbiota database.</title>
        <authorList>
            <person name="Ellegaard K.M."/>
        </authorList>
    </citation>
    <scope>NUCLEOTIDE SEQUENCE [LARGE SCALE GENOMIC DNA]</scope>
    <source>
        <strain evidence="2 3">ESL0184</strain>
    </source>
</reference>
<dbReference type="SMART" id="SM00530">
    <property type="entry name" value="HTH_XRE"/>
    <property type="match status" value="1"/>
</dbReference>
<dbReference type="PANTHER" id="PTHR37038">
    <property type="entry name" value="TRANSCRIPTIONAL REGULATOR-RELATED"/>
    <property type="match status" value="1"/>
</dbReference>
<dbReference type="InterPro" id="IPR010982">
    <property type="entry name" value="Lambda_DNA-bd_dom_sf"/>
</dbReference>
<protein>
    <recommendedName>
        <fullName evidence="1">HTH cro/C1-type domain-containing protein</fullName>
    </recommendedName>
</protein>
<dbReference type="Proteomes" id="UP000247698">
    <property type="component" value="Unassembled WGS sequence"/>
</dbReference>
<accession>A0ABX5N365</accession>
<dbReference type="CDD" id="cd00093">
    <property type="entry name" value="HTH_XRE"/>
    <property type="match status" value="1"/>
</dbReference>
<dbReference type="Gene3D" id="1.25.40.10">
    <property type="entry name" value="Tetratricopeptide repeat domain"/>
    <property type="match status" value="1"/>
</dbReference>
<evidence type="ECO:0000313" key="2">
    <source>
        <dbReference type="EMBL" id="PXY85062.1"/>
    </source>
</evidence>
<dbReference type="SUPFAM" id="SSF47413">
    <property type="entry name" value="lambda repressor-like DNA-binding domains"/>
    <property type="match status" value="1"/>
</dbReference>
<comment type="caution">
    <text evidence="2">The sequence shown here is derived from an EMBL/GenBank/DDBJ whole genome shotgun (WGS) entry which is preliminary data.</text>
</comment>
<dbReference type="Pfam" id="PF21259">
    <property type="entry name" value="Rgg_C"/>
    <property type="match status" value="1"/>
</dbReference>
<dbReference type="InterPro" id="IPR011990">
    <property type="entry name" value="TPR-like_helical_dom_sf"/>
</dbReference>
<dbReference type="Pfam" id="PF01381">
    <property type="entry name" value="HTH_3"/>
    <property type="match status" value="1"/>
</dbReference>
<dbReference type="PROSITE" id="PS50943">
    <property type="entry name" value="HTH_CROC1"/>
    <property type="match status" value="1"/>
</dbReference>
<evidence type="ECO:0000259" key="1">
    <source>
        <dbReference type="PROSITE" id="PS50943"/>
    </source>
</evidence>
<dbReference type="EMBL" id="QGLG01000002">
    <property type="protein sequence ID" value="PXY85062.1"/>
    <property type="molecule type" value="Genomic_DNA"/>
</dbReference>
<dbReference type="InterPro" id="IPR010057">
    <property type="entry name" value="Transcription_activator_Rgg_C"/>
</dbReference>
<feature type="domain" description="HTH cro/C1-type" evidence="1">
    <location>
        <begin position="8"/>
        <end position="61"/>
    </location>
</feature>
<dbReference type="InterPro" id="IPR053163">
    <property type="entry name" value="HTH-type_regulator_Rgg"/>
</dbReference>
<keyword evidence="3" id="KW-1185">Reference proteome</keyword>
<sequence>MNYIGNKLKALRQELGLTQTEMAAGVISVSFYSKVERGLNDIGVNDFLEILQKHNVKPQKFFKSFKSEQYDQKKINTLINKFVKAANEDNDKEIKVVVQEFESIEPKTSFIKSQTLLAQMIATTHDHNALKSLTENEKRKIKKIIFQKDTDENEYLRLAIIANTIRVYSFDEASFLISNIIRRYKNVNKIDRKILSALSALMVNYTNWCIEKKQFGNCSAPLKYLRKLPATVELAFSKIIGQYYEDILNDKKNEAEKIKYMLIKAGYQTIVNKIVSGK</sequence>
<organism evidence="2 3">
    <name type="scientific">Lactobacillus melliventris</name>
    <dbReference type="NCBI Taxonomy" id="1218507"/>
    <lineage>
        <taxon>Bacteria</taxon>
        <taxon>Bacillati</taxon>
        <taxon>Bacillota</taxon>
        <taxon>Bacilli</taxon>
        <taxon>Lactobacillales</taxon>
        <taxon>Lactobacillaceae</taxon>
        <taxon>Lactobacillus</taxon>
    </lineage>
</organism>
<evidence type="ECO:0000313" key="3">
    <source>
        <dbReference type="Proteomes" id="UP000247698"/>
    </source>
</evidence>
<proteinExistence type="predicted"/>
<dbReference type="RefSeq" id="WP_110446480.1">
    <property type="nucleotide sequence ID" value="NZ_QGLG01000002.1"/>
</dbReference>
<name>A0ABX5N365_9LACO</name>